<evidence type="ECO:0000259" key="5">
    <source>
        <dbReference type="PROSITE" id="PS50887"/>
    </source>
</evidence>
<dbReference type="EMBL" id="SACP01000010">
    <property type="protein sequence ID" value="RVU18103.1"/>
    <property type="molecule type" value="Genomic_DNA"/>
</dbReference>
<dbReference type="PROSITE" id="PS50887">
    <property type="entry name" value="GGDEF"/>
    <property type="match status" value="1"/>
</dbReference>
<proteinExistence type="predicted"/>
<dbReference type="InterPro" id="IPR000700">
    <property type="entry name" value="PAS-assoc_C"/>
</dbReference>
<dbReference type="AlphaFoldDB" id="A0A437P761"/>
<dbReference type="Pfam" id="PF13426">
    <property type="entry name" value="PAS_9"/>
    <property type="match status" value="1"/>
</dbReference>
<evidence type="ECO:0000259" key="2">
    <source>
        <dbReference type="PROSITE" id="PS50112"/>
    </source>
</evidence>
<dbReference type="PROSITE" id="PS50883">
    <property type="entry name" value="EAL"/>
    <property type="match status" value="1"/>
</dbReference>
<dbReference type="OrthoDB" id="9814202at2"/>
<dbReference type="NCBIfam" id="TIGR00229">
    <property type="entry name" value="sensory_box"/>
    <property type="match status" value="1"/>
</dbReference>
<sequence>MNHGHLPFPAAPGPGPSDLDTTFRTMIESVTDYAIFTLKDDGTIADWNAGAQRAKGFEAHEIVGRPFSVLYLPEDRDAGRPEEILARAREAGRVETEGWRVRRDGSRFWAHVVIEAIRRDGVLIGFTKITRDITQQKHDGDRALGITRLLDLALSNISQGLCLFDGDQRLRLVNRRFSEIFGLSDHSTLIGRSLPEIWARMVAGDGPREPRSTEAGDAMLERHRALIEAGAAAPVVEIFRGGFSVSISHRRIMNGALVTTFEDVTRQQAAEREIARLAHQDDLTGLANRSAFRTLVRRTCEAAPAEADIALLLLDLDGFKAVNDALGHTTGDAVLQQVAERLRGTLPDGFAARLGGDEFAVLLAGHGDRIADAADGLVRRLGEPYDLPGAQVTHISASLGIATGSRNPDLLFSQADYALYSAKNAGKARWRLFSPEMEAARQETASIERGLDQALAKDQFVLHYQPITDLETGRVTSREALLRWYSPERGWTSPDLFIPVAEQTGQIREIGAWVLERACREAAAWPDGARVAVNVSPRQLGGGVLPDLVLSALLRSGLPVDRLELEITETTLLGGDAATLTDLRVLREMGVRIALDDFGVGFSSLAHVRTFPFDRIKIDGSFVRDAVQRPECRAVVGVIAALGRRLGVATVAEGVETAEQLALVREEGCSEVQGYLIGRPAPLSQDGRPDAAADLARPRRGAA</sequence>
<comment type="caution">
    <text evidence="6">The sequence shown here is derived from an EMBL/GenBank/DDBJ whole genome shotgun (WGS) entry which is preliminary data.</text>
</comment>
<evidence type="ECO:0000313" key="6">
    <source>
        <dbReference type="EMBL" id="RVU18103.1"/>
    </source>
</evidence>
<dbReference type="NCBIfam" id="TIGR00254">
    <property type="entry name" value="GGDEF"/>
    <property type="match status" value="1"/>
</dbReference>
<dbReference type="InterPro" id="IPR001633">
    <property type="entry name" value="EAL_dom"/>
</dbReference>
<feature type="domain" description="EAL" evidence="4">
    <location>
        <begin position="444"/>
        <end position="694"/>
    </location>
</feature>
<dbReference type="Pfam" id="PF00563">
    <property type="entry name" value="EAL"/>
    <property type="match status" value="1"/>
</dbReference>
<gene>
    <name evidence="6" type="ORF">EOE48_11965</name>
</gene>
<dbReference type="InterPro" id="IPR000014">
    <property type="entry name" value="PAS"/>
</dbReference>
<dbReference type="Gene3D" id="3.30.450.20">
    <property type="entry name" value="PAS domain"/>
    <property type="match status" value="2"/>
</dbReference>
<accession>A0A437P761</accession>
<dbReference type="InterPro" id="IPR000160">
    <property type="entry name" value="GGDEF_dom"/>
</dbReference>
<dbReference type="SUPFAM" id="SSF55073">
    <property type="entry name" value="Nucleotide cyclase"/>
    <property type="match status" value="1"/>
</dbReference>
<reference evidence="6 7" key="1">
    <citation type="submission" date="2019-01" db="EMBL/GenBank/DDBJ databases">
        <authorList>
            <person name="Chen W.-M."/>
        </authorList>
    </citation>
    <scope>NUCLEOTIDE SEQUENCE [LARGE SCALE GENOMIC DNA]</scope>
    <source>
        <strain evidence="6 7">TER-1</strain>
    </source>
</reference>
<dbReference type="Gene3D" id="3.30.70.270">
    <property type="match status" value="1"/>
</dbReference>
<dbReference type="InterPro" id="IPR035919">
    <property type="entry name" value="EAL_sf"/>
</dbReference>
<dbReference type="CDD" id="cd01948">
    <property type="entry name" value="EAL"/>
    <property type="match status" value="1"/>
</dbReference>
<feature type="domain" description="PAS" evidence="2">
    <location>
        <begin position="19"/>
        <end position="92"/>
    </location>
</feature>
<dbReference type="Pfam" id="PF12860">
    <property type="entry name" value="PAS_7"/>
    <property type="match status" value="1"/>
</dbReference>
<dbReference type="SUPFAM" id="SSF55785">
    <property type="entry name" value="PYP-like sensor domain (PAS domain)"/>
    <property type="match status" value="2"/>
</dbReference>
<evidence type="ECO:0000259" key="4">
    <source>
        <dbReference type="PROSITE" id="PS50883"/>
    </source>
</evidence>
<dbReference type="RefSeq" id="WP_127729232.1">
    <property type="nucleotide sequence ID" value="NZ_SACP01000010.1"/>
</dbReference>
<evidence type="ECO:0000313" key="7">
    <source>
        <dbReference type="Proteomes" id="UP000286997"/>
    </source>
</evidence>
<protein>
    <submittedName>
        <fullName evidence="6">EAL domain-containing protein</fullName>
    </submittedName>
</protein>
<organism evidence="6 7">
    <name type="scientific">Methylobacterium oryzihabitans</name>
    <dbReference type="NCBI Taxonomy" id="2499852"/>
    <lineage>
        <taxon>Bacteria</taxon>
        <taxon>Pseudomonadati</taxon>
        <taxon>Pseudomonadota</taxon>
        <taxon>Alphaproteobacteria</taxon>
        <taxon>Hyphomicrobiales</taxon>
        <taxon>Methylobacteriaceae</taxon>
        <taxon>Methylobacterium</taxon>
    </lineage>
</organism>
<dbReference type="SUPFAM" id="SSF141868">
    <property type="entry name" value="EAL domain-like"/>
    <property type="match status" value="1"/>
</dbReference>
<dbReference type="Proteomes" id="UP000286997">
    <property type="component" value="Unassembled WGS sequence"/>
</dbReference>
<dbReference type="PANTHER" id="PTHR44757">
    <property type="entry name" value="DIGUANYLATE CYCLASE DGCP"/>
    <property type="match status" value="1"/>
</dbReference>
<dbReference type="SMART" id="SM00267">
    <property type="entry name" value="GGDEF"/>
    <property type="match status" value="1"/>
</dbReference>
<dbReference type="Gene3D" id="3.20.20.450">
    <property type="entry name" value="EAL domain"/>
    <property type="match status" value="1"/>
</dbReference>
<dbReference type="SMART" id="SM00052">
    <property type="entry name" value="EAL"/>
    <property type="match status" value="1"/>
</dbReference>
<feature type="domain" description="GGDEF" evidence="5">
    <location>
        <begin position="307"/>
        <end position="435"/>
    </location>
</feature>
<feature type="region of interest" description="Disordered" evidence="1">
    <location>
        <begin position="680"/>
        <end position="703"/>
    </location>
</feature>
<dbReference type="PANTHER" id="PTHR44757:SF2">
    <property type="entry name" value="BIOFILM ARCHITECTURE MAINTENANCE PROTEIN MBAA"/>
    <property type="match status" value="1"/>
</dbReference>
<dbReference type="PROSITE" id="PS50112">
    <property type="entry name" value="PAS"/>
    <property type="match status" value="1"/>
</dbReference>
<dbReference type="Pfam" id="PF00990">
    <property type="entry name" value="GGDEF"/>
    <property type="match status" value="1"/>
</dbReference>
<dbReference type="InterPro" id="IPR052155">
    <property type="entry name" value="Biofilm_reg_signaling"/>
</dbReference>
<dbReference type="SMART" id="SM00091">
    <property type="entry name" value="PAS"/>
    <property type="match status" value="2"/>
</dbReference>
<name>A0A437P761_9HYPH</name>
<dbReference type="PROSITE" id="PS50113">
    <property type="entry name" value="PAC"/>
    <property type="match status" value="1"/>
</dbReference>
<dbReference type="CDD" id="cd00130">
    <property type="entry name" value="PAS"/>
    <property type="match status" value="1"/>
</dbReference>
<dbReference type="InterPro" id="IPR035965">
    <property type="entry name" value="PAS-like_dom_sf"/>
</dbReference>
<evidence type="ECO:0000259" key="3">
    <source>
        <dbReference type="PROSITE" id="PS50113"/>
    </source>
</evidence>
<dbReference type="InterPro" id="IPR029787">
    <property type="entry name" value="Nucleotide_cyclase"/>
</dbReference>
<feature type="domain" description="PAC" evidence="3">
    <location>
        <begin position="94"/>
        <end position="145"/>
    </location>
</feature>
<evidence type="ECO:0000256" key="1">
    <source>
        <dbReference type="SAM" id="MobiDB-lite"/>
    </source>
</evidence>
<dbReference type="CDD" id="cd01949">
    <property type="entry name" value="GGDEF"/>
    <property type="match status" value="1"/>
</dbReference>
<keyword evidence="7" id="KW-1185">Reference proteome</keyword>
<dbReference type="InterPro" id="IPR043128">
    <property type="entry name" value="Rev_trsase/Diguanyl_cyclase"/>
</dbReference>